<keyword evidence="4 8" id="KW-0496">Mitochondrion</keyword>
<feature type="compositionally biased region" description="Polar residues" evidence="9">
    <location>
        <begin position="35"/>
        <end position="49"/>
    </location>
</feature>
<proteinExistence type="inferred from homology"/>
<gene>
    <name evidence="11" type="ORF">OC846_005511</name>
</gene>
<feature type="active site" evidence="7">
    <location>
        <position position="185"/>
    </location>
</feature>
<reference evidence="11" key="1">
    <citation type="journal article" date="2023" name="PhytoFront">
        <title>Draft Genome Resources of Seven Strains of Tilletia horrida, Causal Agent of Kernel Smut of Rice.</title>
        <authorList>
            <person name="Khanal S."/>
            <person name="Antony Babu S."/>
            <person name="Zhou X.G."/>
        </authorList>
    </citation>
    <scope>NUCLEOTIDE SEQUENCE</scope>
    <source>
        <strain evidence="11">TX6</strain>
    </source>
</reference>
<dbReference type="NCBIfam" id="TIGR02227">
    <property type="entry name" value="sigpep_I_bact"/>
    <property type="match status" value="1"/>
</dbReference>
<comment type="caution">
    <text evidence="11">The sequence shown here is derived from an EMBL/GenBank/DDBJ whole genome shotgun (WGS) entry which is preliminary data.</text>
</comment>
<evidence type="ECO:0000256" key="6">
    <source>
        <dbReference type="ARBA" id="ARBA00038445"/>
    </source>
</evidence>
<dbReference type="InterPro" id="IPR000223">
    <property type="entry name" value="Pept_S26A_signal_pept_1"/>
</dbReference>
<dbReference type="EMBL" id="JAPDMZ010000215">
    <property type="protein sequence ID" value="KAK0545835.1"/>
    <property type="molecule type" value="Genomic_DNA"/>
</dbReference>
<dbReference type="CDD" id="cd06530">
    <property type="entry name" value="S26_SPase_I"/>
    <property type="match status" value="1"/>
</dbReference>
<dbReference type="AlphaFoldDB" id="A0AAN6JRN3"/>
<keyword evidence="12" id="KW-1185">Reference proteome</keyword>
<dbReference type="PRINTS" id="PR00727">
    <property type="entry name" value="LEADERPTASE"/>
</dbReference>
<evidence type="ECO:0000256" key="3">
    <source>
        <dbReference type="ARBA" id="ARBA00022801"/>
    </source>
</evidence>
<feature type="compositionally biased region" description="Polar residues" evidence="9">
    <location>
        <begin position="17"/>
        <end position="28"/>
    </location>
</feature>
<evidence type="ECO:0000256" key="4">
    <source>
        <dbReference type="ARBA" id="ARBA00023128"/>
    </source>
</evidence>
<dbReference type="GO" id="GO:0006627">
    <property type="term" value="P:protein processing involved in protein targeting to mitochondrion"/>
    <property type="evidence" value="ECO:0007669"/>
    <property type="project" value="TreeGrafter"/>
</dbReference>
<comment type="similarity">
    <text evidence="6">Belongs to the peptidase S26 family. IMP1 subfamily.</text>
</comment>
<name>A0AAN6JRN3_9BASI</name>
<evidence type="ECO:0000256" key="1">
    <source>
        <dbReference type="ARBA" id="ARBA00004273"/>
    </source>
</evidence>
<dbReference type="PROSITE" id="PS00761">
    <property type="entry name" value="SPASE_I_3"/>
    <property type="match status" value="1"/>
</dbReference>
<keyword evidence="5" id="KW-0472">Membrane</keyword>
<feature type="domain" description="Peptidase S26" evidence="10">
    <location>
        <begin position="114"/>
        <end position="284"/>
    </location>
</feature>
<dbReference type="InterPro" id="IPR019758">
    <property type="entry name" value="Pept_S26A_signal_pept_1_CS"/>
</dbReference>
<dbReference type="Pfam" id="PF10502">
    <property type="entry name" value="Peptidase_S26"/>
    <property type="match status" value="1"/>
</dbReference>
<feature type="region of interest" description="Disordered" evidence="9">
    <location>
        <begin position="16"/>
        <end position="55"/>
    </location>
</feature>
<dbReference type="InterPro" id="IPR036286">
    <property type="entry name" value="LexA/Signal_pep-like_sf"/>
</dbReference>
<dbReference type="GO" id="GO:0004252">
    <property type="term" value="F:serine-type endopeptidase activity"/>
    <property type="evidence" value="ECO:0007669"/>
    <property type="project" value="InterPro"/>
</dbReference>
<dbReference type="PANTHER" id="PTHR12383:SF16">
    <property type="entry name" value="MITOCHONDRIAL INNER MEMBRANE PROTEASE SUBUNIT 1"/>
    <property type="match status" value="1"/>
</dbReference>
<organism evidence="11 12">
    <name type="scientific">Tilletia horrida</name>
    <dbReference type="NCBI Taxonomy" id="155126"/>
    <lineage>
        <taxon>Eukaryota</taxon>
        <taxon>Fungi</taxon>
        <taxon>Dikarya</taxon>
        <taxon>Basidiomycota</taxon>
        <taxon>Ustilaginomycotina</taxon>
        <taxon>Exobasidiomycetes</taxon>
        <taxon>Tilletiales</taxon>
        <taxon>Tilletiaceae</taxon>
        <taxon>Tilletia</taxon>
    </lineage>
</organism>
<evidence type="ECO:0000256" key="5">
    <source>
        <dbReference type="ARBA" id="ARBA00023136"/>
    </source>
</evidence>
<dbReference type="GO" id="GO:0042720">
    <property type="term" value="C:mitochondrial inner membrane peptidase complex"/>
    <property type="evidence" value="ECO:0007669"/>
    <property type="project" value="TreeGrafter"/>
</dbReference>
<sequence>MLPLFARSIRRASSRAYNETSTPQQIKLTSRPGPRTTTQSPFSTSQRQQIPPPSGPALRQRNLLITLAVAVWVGGSFRVLDTYFISFLPTIGPSMLPTLAVEGDWLVTFHWPLFRLLDRLRTWQAQLVDYVSFQDAETRRRRQRLRDVEEARRKVAFLRTGGRPLAVGDLVQADVPYASGRQVCKRLIGLPGDTVLVDPRTRPLPASEWQRASTPSLARKSEDDDSSIDETTYQGGVVGSIPAEAVYITVPKGHVWIAGDNHSSSFDSRDYGPVPLAMIRGKIVAKARSFWTT</sequence>
<dbReference type="InterPro" id="IPR052064">
    <property type="entry name" value="Mito_IMP1_subunit"/>
</dbReference>
<dbReference type="GO" id="GO:0006465">
    <property type="term" value="P:signal peptide processing"/>
    <property type="evidence" value="ECO:0007669"/>
    <property type="project" value="InterPro"/>
</dbReference>
<comment type="subcellular location">
    <subcellularLocation>
        <location evidence="1 8">Mitochondrion inner membrane</location>
    </subcellularLocation>
</comment>
<keyword evidence="3 8" id="KW-0378">Hydrolase</keyword>
<dbReference type="PROSITE" id="PS00760">
    <property type="entry name" value="SPASE_I_2"/>
    <property type="match status" value="1"/>
</dbReference>
<dbReference type="Gene3D" id="2.10.109.10">
    <property type="entry name" value="Umud Fragment, subunit A"/>
    <property type="match status" value="1"/>
</dbReference>
<dbReference type="InterPro" id="IPR019757">
    <property type="entry name" value="Pept_S26A_signal_pept_1_Lys-AS"/>
</dbReference>
<evidence type="ECO:0000313" key="12">
    <source>
        <dbReference type="Proteomes" id="UP001176517"/>
    </source>
</evidence>
<evidence type="ECO:0000256" key="9">
    <source>
        <dbReference type="SAM" id="MobiDB-lite"/>
    </source>
</evidence>
<dbReference type="EC" id="3.4.21.-" evidence="8"/>
<evidence type="ECO:0000256" key="7">
    <source>
        <dbReference type="PIRSR" id="PIRSR600223-1"/>
    </source>
</evidence>
<evidence type="ECO:0000256" key="8">
    <source>
        <dbReference type="RuleBase" id="RU362041"/>
    </source>
</evidence>
<dbReference type="InterPro" id="IPR019533">
    <property type="entry name" value="Peptidase_S26"/>
</dbReference>
<feature type="region of interest" description="Disordered" evidence="9">
    <location>
        <begin position="205"/>
        <end position="233"/>
    </location>
</feature>
<protein>
    <recommendedName>
        <fullName evidence="8">Mitochondrial inner membrane protease subunit</fullName>
        <ecNumber evidence="8">3.4.21.-</ecNumber>
    </recommendedName>
</protein>
<feature type="active site" evidence="7">
    <location>
        <position position="94"/>
    </location>
</feature>
<keyword evidence="8" id="KW-0645">Protease</keyword>
<evidence type="ECO:0000256" key="2">
    <source>
        <dbReference type="ARBA" id="ARBA00022792"/>
    </source>
</evidence>
<evidence type="ECO:0000259" key="10">
    <source>
        <dbReference type="Pfam" id="PF10502"/>
    </source>
</evidence>
<dbReference type="PANTHER" id="PTHR12383">
    <property type="entry name" value="PROTEASE FAMILY S26 MITOCHONDRIAL INNER MEMBRANE PROTEASE-RELATED"/>
    <property type="match status" value="1"/>
</dbReference>
<dbReference type="Proteomes" id="UP001176517">
    <property type="component" value="Unassembled WGS sequence"/>
</dbReference>
<evidence type="ECO:0000313" key="11">
    <source>
        <dbReference type="EMBL" id="KAK0545835.1"/>
    </source>
</evidence>
<dbReference type="SUPFAM" id="SSF51306">
    <property type="entry name" value="LexA/Signal peptidase"/>
    <property type="match status" value="1"/>
</dbReference>
<accession>A0AAN6JRN3</accession>
<keyword evidence="2 8" id="KW-0999">Mitochondrion inner membrane</keyword>